<evidence type="ECO:0000256" key="1">
    <source>
        <dbReference type="SAM" id="SignalP"/>
    </source>
</evidence>
<evidence type="ECO:0000259" key="2">
    <source>
        <dbReference type="Pfam" id="PF21294"/>
    </source>
</evidence>
<evidence type="ECO:0000313" key="4">
    <source>
        <dbReference type="Proteomes" id="UP000001861"/>
    </source>
</evidence>
<name>A8PA08_COPC7</name>
<feature type="signal peptide" evidence="1">
    <location>
        <begin position="1"/>
        <end position="20"/>
    </location>
</feature>
<keyword evidence="3" id="KW-0456">Lyase</keyword>
<organism evidence="3 4">
    <name type="scientific">Coprinopsis cinerea (strain Okayama-7 / 130 / ATCC MYA-4618 / FGSC 9003)</name>
    <name type="common">Inky cap fungus</name>
    <name type="synonym">Hormographiella aspergillata</name>
    <dbReference type="NCBI Taxonomy" id="240176"/>
    <lineage>
        <taxon>Eukaryota</taxon>
        <taxon>Fungi</taxon>
        <taxon>Dikarya</taxon>
        <taxon>Basidiomycota</taxon>
        <taxon>Agaricomycotina</taxon>
        <taxon>Agaricomycetes</taxon>
        <taxon>Agaricomycetidae</taxon>
        <taxon>Agaricales</taxon>
        <taxon>Agaricineae</taxon>
        <taxon>Psathyrellaceae</taxon>
        <taxon>Coprinopsis</taxon>
    </lineage>
</organism>
<dbReference type="GO" id="GO:0016829">
    <property type="term" value="F:lyase activity"/>
    <property type="evidence" value="ECO:0007669"/>
    <property type="project" value="UniProtKB-KW"/>
</dbReference>
<dbReference type="eggNOG" id="ENOG502RZA4">
    <property type="taxonomic scope" value="Eukaryota"/>
</dbReference>
<feature type="domain" description="Polysaccharide lyase 14" evidence="2">
    <location>
        <begin position="84"/>
        <end position="298"/>
    </location>
</feature>
<dbReference type="InterPro" id="IPR048958">
    <property type="entry name" value="Polysacc_lyase_14"/>
</dbReference>
<dbReference type="EMBL" id="AACS02000002">
    <property type="protein sequence ID" value="EAU81856.1"/>
    <property type="molecule type" value="Genomic_DNA"/>
</dbReference>
<reference evidence="3 4" key="1">
    <citation type="journal article" date="2010" name="Proc. Natl. Acad. Sci. U.S.A.">
        <title>Insights into evolution of multicellular fungi from the assembled chromosomes of the mushroom Coprinopsis cinerea (Coprinus cinereus).</title>
        <authorList>
            <person name="Stajich J.E."/>
            <person name="Wilke S.K."/>
            <person name="Ahren D."/>
            <person name="Au C.H."/>
            <person name="Birren B.W."/>
            <person name="Borodovsky M."/>
            <person name="Burns C."/>
            <person name="Canback B."/>
            <person name="Casselton L.A."/>
            <person name="Cheng C.K."/>
            <person name="Deng J."/>
            <person name="Dietrich F.S."/>
            <person name="Fargo D.C."/>
            <person name="Farman M.L."/>
            <person name="Gathman A.C."/>
            <person name="Goldberg J."/>
            <person name="Guigo R."/>
            <person name="Hoegger P.J."/>
            <person name="Hooker J.B."/>
            <person name="Huggins A."/>
            <person name="James T.Y."/>
            <person name="Kamada T."/>
            <person name="Kilaru S."/>
            <person name="Kodira C."/>
            <person name="Kues U."/>
            <person name="Kupfer D."/>
            <person name="Kwan H.S."/>
            <person name="Lomsadze A."/>
            <person name="Li W."/>
            <person name="Lilly W.W."/>
            <person name="Ma L.J."/>
            <person name="Mackey A.J."/>
            <person name="Manning G."/>
            <person name="Martin F."/>
            <person name="Muraguchi H."/>
            <person name="Natvig D.O."/>
            <person name="Palmerini H."/>
            <person name="Ramesh M.A."/>
            <person name="Rehmeyer C.J."/>
            <person name="Roe B.A."/>
            <person name="Shenoy N."/>
            <person name="Stanke M."/>
            <person name="Ter-Hovhannisyan V."/>
            <person name="Tunlid A."/>
            <person name="Velagapudi R."/>
            <person name="Vision T.J."/>
            <person name="Zeng Q."/>
            <person name="Zolan M.E."/>
            <person name="Pukkila P.J."/>
        </authorList>
    </citation>
    <scope>NUCLEOTIDE SEQUENCE [LARGE SCALE GENOMIC DNA]</scope>
    <source>
        <strain evidence="4">Okayama-7 / 130 / ATCC MYA-4618 / FGSC 9003</strain>
    </source>
</reference>
<dbReference type="GeneID" id="6016500"/>
<proteinExistence type="predicted"/>
<dbReference type="VEuPathDB" id="FungiDB:CC1G_06067"/>
<dbReference type="Pfam" id="PF21294">
    <property type="entry name" value="Polysacc_lyase_14"/>
    <property type="match status" value="1"/>
</dbReference>
<gene>
    <name evidence="3" type="ORF">CC1G_06067</name>
</gene>
<accession>A8PA08</accession>
<feature type="chain" id="PRO_5002724716" evidence="1">
    <location>
        <begin position="21"/>
        <end position="304"/>
    </location>
</feature>
<dbReference type="PANTHER" id="PTHR40124:SF1">
    <property type="entry name" value="DISAGGREGATASE RELATED REPEAT PROTEIN"/>
    <property type="match status" value="1"/>
</dbReference>
<dbReference type="OrthoDB" id="3337916at2759"/>
<keyword evidence="1" id="KW-0732">Signal</keyword>
<dbReference type="PANTHER" id="PTHR40124">
    <property type="match status" value="1"/>
</dbReference>
<dbReference type="KEGG" id="cci:CC1G_06067"/>
<dbReference type="Proteomes" id="UP000001861">
    <property type="component" value="Unassembled WGS sequence"/>
</dbReference>
<comment type="caution">
    <text evidence="3">The sequence shown here is derived from an EMBL/GenBank/DDBJ whole genome shotgun (WGS) entry which is preliminary data.</text>
</comment>
<sequence>MPAPRFLLLALALLIGFAVAHPAPDHAEIARRQSVNSLFPVQGYQRAWSTSNVLGSALSLNDNAFRPRNAMTNPARSYGNSPDGRRSLIATFPQGAVTLNSNPAGGFSFYAPGPDGFSLTGAREVTFAYSVYFPSGFGWQKGGKLPGLYGGNSDGEAIGCSGGRHSSACFSARFMWRANGAGELYTYLPPHADNKRYCNRGDTHCNPQYGDSVGRGAFHFRAGGWTTIAQRVRLNDVGQSNGEIQVWANGQSVIDLKGLQLRTSSSGNFRGMQMQTFFGGSSPDFASPKWQQVFFRDFSIAIVR</sequence>
<dbReference type="Gene3D" id="2.60.120.200">
    <property type="match status" value="1"/>
</dbReference>
<dbReference type="InParanoid" id="A8PA08"/>
<evidence type="ECO:0000313" key="3">
    <source>
        <dbReference type="EMBL" id="EAU81856.1"/>
    </source>
</evidence>
<protein>
    <submittedName>
        <fullName evidence="3">Alginate lyase</fullName>
    </submittedName>
</protein>
<dbReference type="RefSeq" id="XP_001839877.1">
    <property type="nucleotide sequence ID" value="XM_001839825.1"/>
</dbReference>
<dbReference type="AlphaFoldDB" id="A8PA08"/>
<keyword evidence="4" id="KW-1185">Reference proteome</keyword>